<comment type="catalytic activity">
    <reaction evidence="16">
        <text>RNA(n) + a ribonucleoside 5'-triphosphate = RNA(n+1) + diphosphate</text>
        <dbReference type="Rhea" id="RHEA:21248"/>
        <dbReference type="Rhea" id="RHEA-COMP:14527"/>
        <dbReference type="Rhea" id="RHEA-COMP:17342"/>
        <dbReference type="ChEBI" id="CHEBI:33019"/>
        <dbReference type="ChEBI" id="CHEBI:61557"/>
        <dbReference type="ChEBI" id="CHEBI:140395"/>
        <dbReference type="EC" id="2.7.7.48"/>
    </reaction>
</comment>
<accession>Q5YL92</accession>
<evidence type="ECO:0000256" key="4">
    <source>
        <dbReference type="ARBA" id="ARBA00022670"/>
    </source>
</evidence>
<keyword evidence="7" id="KW-0548">Nucleotidyltransferase</keyword>
<dbReference type="GO" id="GO:0000166">
    <property type="term" value="F:nucleotide binding"/>
    <property type="evidence" value="ECO:0007669"/>
    <property type="project" value="UniProtKB-KW"/>
</dbReference>
<dbReference type="GO" id="GO:0016020">
    <property type="term" value="C:membrane"/>
    <property type="evidence" value="ECO:0007669"/>
    <property type="project" value="InterPro"/>
</dbReference>
<keyword evidence="6 18" id="KW-0812">Transmembrane</keyword>
<evidence type="ECO:0000256" key="7">
    <source>
        <dbReference type="ARBA" id="ARBA00022695"/>
    </source>
</evidence>
<dbReference type="InterPro" id="IPR043504">
    <property type="entry name" value="Peptidase_S1_PA_chymotrypsin"/>
</dbReference>
<evidence type="ECO:0000256" key="14">
    <source>
        <dbReference type="ARBA" id="ARBA00023136"/>
    </source>
</evidence>
<evidence type="ECO:0000256" key="9">
    <source>
        <dbReference type="ARBA" id="ARBA00022758"/>
    </source>
</evidence>
<comment type="subcellular location">
    <subcellularLocation>
        <location evidence="1">Host membrane</location>
        <topology evidence="1">Multi-pass membrane protein</topology>
    </subcellularLocation>
</comment>
<evidence type="ECO:0000256" key="15">
    <source>
        <dbReference type="ARBA" id="ARBA00029410"/>
    </source>
</evidence>
<evidence type="ECO:0000256" key="11">
    <source>
        <dbReference type="ARBA" id="ARBA00022825"/>
    </source>
</evidence>
<evidence type="ECO:0000256" key="5">
    <source>
        <dbReference type="ARBA" id="ARBA00022679"/>
    </source>
</evidence>
<evidence type="ECO:0000256" key="10">
    <source>
        <dbReference type="ARBA" id="ARBA00022801"/>
    </source>
</evidence>
<keyword evidence="2" id="KW-0696">RNA-directed RNA polymerase</keyword>
<dbReference type="GO" id="GO:0006508">
    <property type="term" value="P:proteolysis"/>
    <property type="evidence" value="ECO:0007669"/>
    <property type="project" value="UniProtKB-KW"/>
</dbReference>
<dbReference type="InterPro" id="IPR009003">
    <property type="entry name" value="Peptidase_S1_PA"/>
</dbReference>
<evidence type="ECO:0000256" key="8">
    <source>
        <dbReference type="ARBA" id="ARBA00022741"/>
    </source>
</evidence>
<dbReference type="Pfam" id="PF02123">
    <property type="entry name" value="RdRP_4"/>
    <property type="match status" value="1"/>
</dbReference>
<feature type="transmembrane region" description="Helical" evidence="18">
    <location>
        <begin position="38"/>
        <end position="58"/>
    </location>
</feature>
<dbReference type="GO" id="GO:0006351">
    <property type="term" value="P:DNA-templated transcription"/>
    <property type="evidence" value="ECO:0007669"/>
    <property type="project" value="InterPro"/>
</dbReference>
<keyword evidence="12" id="KW-1043">Host membrane</keyword>
<evidence type="ECO:0000256" key="13">
    <source>
        <dbReference type="ARBA" id="ARBA00022989"/>
    </source>
</evidence>
<keyword evidence="8" id="KW-0547">Nucleotide-binding</keyword>
<evidence type="ECO:0000256" key="12">
    <source>
        <dbReference type="ARBA" id="ARBA00022870"/>
    </source>
</evidence>
<dbReference type="PROSITE" id="PS51868">
    <property type="entry name" value="PEPTIDASE_S39"/>
    <property type="match status" value="1"/>
</dbReference>
<keyword evidence="13 18" id="KW-1133">Transmembrane helix</keyword>
<protein>
    <submittedName>
        <fullName evidence="20">p2a/2b</fullName>
    </submittedName>
</protein>
<evidence type="ECO:0000259" key="19">
    <source>
        <dbReference type="PROSITE" id="PS51868"/>
    </source>
</evidence>
<dbReference type="Gene3D" id="2.40.10.10">
    <property type="entry name" value="Trypsin-like serine proteases"/>
    <property type="match status" value="2"/>
</dbReference>
<dbReference type="MEROPS" id="S39.001"/>
<evidence type="ECO:0000256" key="2">
    <source>
        <dbReference type="ARBA" id="ARBA00022484"/>
    </source>
</evidence>
<feature type="domain" description="Peptidase S39" evidence="19">
    <location>
        <begin position="130"/>
        <end position="321"/>
    </location>
</feature>
<dbReference type="SUPFAM" id="SSF50494">
    <property type="entry name" value="Trypsin-like serine proteases"/>
    <property type="match status" value="1"/>
</dbReference>
<keyword evidence="5" id="KW-0808">Transferase</keyword>
<evidence type="ECO:0000313" key="20">
    <source>
        <dbReference type="EMBL" id="AAR32115.1"/>
    </source>
</evidence>
<dbReference type="GO" id="GO:0033644">
    <property type="term" value="C:host cell membrane"/>
    <property type="evidence" value="ECO:0007669"/>
    <property type="project" value="UniProtKB-SubCell"/>
</dbReference>
<evidence type="ECO:0000256" key="6">
    <source>
        <dbReference type="ARBA" id="ARBA00022692"/>
    </source>
</evidence>
<keyword evidence="9" id="KW-0688">Ribosomal frameshifting</keyword>
<dbReference type="GO" id="GO:0003968">
    <property type="term" value="F:RNA-directed RNA polymerase activity"/>
    <property type="evidence" value="ECO:0007669"/>
    <property type="project" value="UniProtKB-KW"/>
</dbReference>
<dbReference type="Pfam" id="PF02122">
    <property type="entry name" value="Peptidase_S39"/>
    <property type="match status" value="1"/>
</dbReference>
<name>Q5YL92_9VIRU</name>
<evidence type="ECO:0000256" key="16">
    <source>
        <dbReference type="ARBA" id="ARBA00048744"/>
    </source>
</evidence>
<feature type="transmembrane region" description="Helical" evidence="18">
    <location>
        <begin position="6"/>
        <end position="26"/>
    </location>
</feature>
<evidence type="ECO:0000256" key="18">
    <source>
        <dbReference type="SAM" id="Phobius"/>
    </source>
</evidence>
<keyword evidence="14 18" id="KW-0472">Membrane</keyword>
<proteinExistence type="predicted"/>
<feature type="compositionally biased region" description="Basic and acidic residues" evidence="17">
    <location>
        <begin position="944"/>
        <end position="960"/>
    </location>
</feature>
<keyword evidence="10" id="KW-0378">Hydrolase</keyword>
<dbReference type="InterPro" id="IPR001795">
    <property type="entry name" value="RNA-dir_pol_luteovirus"/>
</dbReference>
<organism evidence="20">
    <name type="scientific">Subterranean clover mottle virus</name>
    <dbReference type="NCBI Taxonomy" id="12472"/>
    <lineage>
        <taxon>Viruses</taxon>
        <taxon>Riboviria</taxon>
        <taxon>Orthornavirae</taxon>
        <taxon>Pisuviricota</taxon>
        <taxon>Pisoniviricetes</taxon>
        <taxon>Sobelivirales</taxon>
        <taxon>Solemoviridae</taxon>
        <taxon>Sobemovirus</taxon>
        <taxon>Sobemovirus SCMOV</taxon>
    </lineage>
</organism>
<keyword evidence="3" id="KW-0191">Covalent protein-RNA linkage</keyword>
<evidence type="ECO:0000256" key="3">
    <source>
        <dbReference type="ARBA" id="ARBA00022520"/>
    </source>
</evidence>
<dbReference type="CDD" id="cd23180">
    <property type="entry name" value="ps-ssRNAv_Solemoviridae_RdRp"/>
    <property type="match status" value="1"/>
</dbReference>
<dbReference type="PRINTS" id="PR00914">
    <property type="entry name" value="LVIRUSRNAPOL"/>
</dbReference>
<gene>
    <name evidence="20" type="primary">ORF2a/2b</name>
</gene>
<feature type="compositionally biased region" description="Basic and acidic residues" evidence="17">
    <location>
        <begin position="896"/>
        <end position="928"/>
    </location>
</feature>
<dbReference type="EMBL" id="AY376454">
    <property type="protein sequence ID" value="AAR32115.1"/>
    <property type="molecule type" value="Genomic_RNA"/>
</dbReference>
<dbReference type="InterPro" id="IPR000382">
    <property type="entry name" value="Peptidase_S39B_luteovirus"/>
</dbReference>
<dbReference type="InterPro" id="IPR043502">
    <property type="entry name" value="DNA/RNA_pol_sf"/>
</dbReference>
<evidence type="ECO:0000256" key="1">
    <source>
        <dbReference type="ARBA" id="ARBA00004301"/>
    </source>
</evidence>
<sequence length="966" mass="107600">MNTDTIRAIFLYWMSLALSMAAVVQLETKVDLSNHQSLVMTTAILLPALSVLFGLRVWRRWKVVIVKEVNPREVINLVGEPFLDPVRGVLMNGISTSGGTFEVLIEPKWWHLFPRSAISKDGEKECAIFNAGYSSVLPGTEPTSLVMLKAKDLAVGFGARVRFNGCSDYLLTAYHVIKPHEKLNLCKGGYMVEDVDLAVTCGSDHDAVDFALIKVPPAVWSKLKVGVGKLEPMTKKTHITVYGGSDSTRLLSSSGPAYKGKAGYAIIHEASTTKGWSGTPLYSGNTIVGVHTGSGQVGYSNRAVNVKLLLTAVSKFETIFSEISYGELDEDNYLLRNRDDFVEVEILGKGKFLLGDSSFVDITGKPLGWEKEKRARGEALWHDASDDDFYEDANFLADFYKDSKETVDDIMLEHLKLPAGGHNFKSCVATLIELASYEWKNLSESISSRGMPLADVGRSSCKFRETVRKELGAAVTAASFEFPELQGYSWPDRGSKAERGSLLYQAGRFKPTPPPAKLYEAVVKLAPEYPETVPRACLRREQWDKEEIAKEAREIGQKKVNPKASPGVPLSILGKTNKEVLDRHGDLVYIAVAERICMLAEADLADAPDPVDLVKAGYCDPIRLFVKQEPHPLKKVVEGRFRLISSVSLVDQLVERLLFGPQNETEIDPWQSVPSKPGMGLSQPWQVSALWNDLEHKHKLSPAAEADISGFDWSVQSWEILADVCIRIDRGGFKGNLRKAALNRFKCFSNAVFQLSDGTLISQGLPGLMKSGSYCTSSTNSRIRCLMAKIIGAPWCIDMGDDSVEGYVEGAREMYDSLGHTCKDYIPCKADLDKLEEVNFCSHTIRKDSYYLQSWAKTLFRFLSQPEDVNELAVELKGCPEWPRISKYLRRIGKISDKTSEGEGKQNDRPQGEKIKEEIRSRDHHPAEPTEIWWETIPEPNDSGQEREDPYGFNSSHREIFPCNPL</sequence>
<dbReference type="SUPFAM" id="SSF56672">
    <property type="entry name" value="DNA/RNA polymerases"/>
    <property type="match status" value="1"/>
</dbReference>
<comment type="function">
    <text evidence="15">Covalently attached to the 5' extremity of the genomic and subgenomic RNAs. It may serve as a primer for the replicase.</text>
</comment>
<dbReference type="GO" id="GO:0003723">
    <property type="term" value="F:RNA binding"/>
    <property type="evidence" value="ECO:0007669"/>
    <property type="project" value="InterPro"/>
</dbReference>
<keyword evidence="11" id="KW-0720">Serine protease</keyword>
<feature type="region of interest" description="Disordered" evidence="17">
    <location>
        <begin position="896"/>
        <end position="966"/>
    </location>
</feature>
<reference evidence="20" key="1">
    <citation type="submission" date="2003-08" db="EMBL/GenBank/DDBJ databases">
        <title>Genetic diversity in moderately severe, severe and very severe isolates of Subterranean clover mottle virus in Western Australia shows the ORF1 gene product, P1, could be a pathogenicity determinant.</title>
        <authorList>
            <person name="Fosu-Nyarko J."/>
            <person name="Jones R.A.C."/>
            <person name="Dwyer G.I."/>
            <person name="Jones M.G.K."/>
        </authorList>
    </citation>
    <scope>NUCLEOTIDE SEQUENCE</scope>
    <source>
        <strain evidence="20">PFL</strain>
    </source>
</reference>
<dbReference type="GO" id="GO:0075523">
    <property type="term" value="P:viral translational frameshifting"/>
    <property type="evidence" value="ECO:0007669"/>
    <property type="project" value="UniProtKB-KW"/>
</dbReference>
<keyword evidence="4" id="KW-0645">Protease</keyword>
<dbReference type="GO" id="GO:0004252">
    <property type="term" value="F:serine-type endopeptidase activity"/>
    <property type="evidence" value="ECO:0007669"/>
    <property type="project" value="InterPro"/>
</dbReference>
<evidence type="ECO:0000256" key="17">
    <source>
        <dbReference type="SAM" id="MobiDB-lite"/>
    </source>
</evidence>